<dbReference type="EMBL" id="LT669839">
    <property type="protein sequence ID" value="SHD76426.1"/>
    <property type="molecule type" value="Genomic_DNA"/>
</dbReference>
<sequence length="38" mass="4526">MLILLLTDMKHVTYANNMFHVLIETICNMFHILGKRNH</sequence>
<reference evidence="1 2" key="1">
    <citation type="submission" date="2016-11" db="EMBL/GenBank/DDBJ databases">
        <authorList>
            <person name="Manzoor S."/>
        </authorList>
    </citation>
    <scope>NUCLEOTIDE SEQUENCE [LARGE SCALE GENOMIC DNA]</scope>
    <source>
        <strain evidence="1">Clostridium ultunense strain Esp</strain>
    </source>
</reference>
<name>A0A1M4PLU9_9FIRM</name>
<accession>A0A1M4PLU9</accession>
<gene>
    <name evidence="1" type="ORF">CUESP1_1051</name>
</gene>
<keyword evidence="2" id="KW-1185">Reference proteome</keyword>
<evidence type="ECO:0000313" key="1">
    <source>
        <dbReference type="EMBL" id="SHD76426.1"/>
    </source>
</evidence>
<evidence type="ECO:0000313" key="2">
    <source>
        <dbReference type="Proteomes" id="UP000245423"/>
    </source>
</evidence>
<protein>
    <submittedName>
        <fullName evidence="1">Uncharacterized protein</fullName>
    </submittedName>
</protein>
<organism evidence="1 2">
    <name type="scientific">[Clostridium] ultunense Esp</name>
    <dbReference type="NCBI Taxonomy" id="1288971"/>
    <lineage>
        <taxon>Bacteria</taxon>
        <taxon>Bacillati</taxon>
        <taxon>Bacillota</taxon>
        <taxon>Tissierellia</taxon>
        <taxon>Tissierellales</taxon>
        <taxon>Tepidimicrobiaceae</taxon>
        <taxon>Schnuerera</taxon>
    </lineage>
</organism>
<proteinExistence type="predicted"/>
<dbReference type="Proteomes" id="UP000245423">
    <property type="component" value="Chromosome 1"/>
</dbReference>
<dbReference type="AlphaFoldDB" id="A0A1M4PLU9"/>